<accession>A0A558GNN0</accession>
<sequence>MRPKQDSIAFARMMAQIDADDSHPKPDDGKIIELEPASQPLVRVGEIYGRAIKYTRTFGLVEWVDDRRVYHVEWFPAGQVKRVDQESWRGRQL</sequence>
<protein>
    <submittedName>
        <fullName evidence="1">Uncharacterized protein</fullName>
    </submittedName>
</protein>
<name>A0A558GNN0_PAENT</name>
<reference evidence="1 2" key="1">
    <citation type="submission" date="2019-07" db="EMBL/GenBank/DDBJ databases">
        <title>Diversity of Bacteria from Kongsfjorden, Arctic.</title>
        <authorList>
            <person name="Yu Y."/>
        </authorList>
    </citation>
    <scope>NUCLEOTIDE SEQUENCE [LARGE SCALE GENOMIC DNA]</scope>
    <source>
        <strain evidence="1 2">SM1928</strain>
    </source>
</reference>
<organism evidence="1 2">
    <name type="scientific">Paenarthrobacter nitroguajacolicus</name>
    <name type="common">Arthrobacter nitroguajacolicus</name>
    <dbReference type="NCBI Taxonomy" id="211146"/>
    <lineage>
        <taxon>Bacteria</taxon>
        <taxon>Bacillati</taxon>
        <taxon>Actinomycetota</taxon>
        <taxon>Actinomycetes</taxon>
        <taxon>Micrococcales</taxon>
        <taxon>Micrococcaceae</taxon>
        <taxon>Paenarthrobacter</taxon>
    </lineage>
</organism>
<gene>
    <name evidence="1" type="ORF">FQP90_21145</name>
</gene>
<comment type="caution">
    <text evidence="1">The sequence shown here is derived from an EMBL/GenBank/DDBJ whole genome shotgun (WGS) entry which is preliminary data.</text>
</comment>
<dbReference type="AlphaFoldDB" id="A0A558GNN0"/>
<evidence type="ECO:0000313" key="1">
    <source>
        <dbReference type="EMBL" id="TVU58458.1"/>
    </source>
</evidence>
<dbReference type="Proteomes" id="UP000316500">
    <property type="component" value="Unassembled WGS sequence"/>
</dbReference>
<dbReference type="OrthoDB" id="4947847at2"/>
<evidence type="ECO:0000313" key="2">
    <source>
        <dbReference type="Proteomes" id="UP000316500"/>
    </source>
</evidence>
<dbReference type="EMBL" id="VNFK01000024">
    <property type="protein sequence ID" value="TVU58458.1"/>
    <property type="molecule type" value="Genomic_DNA"/>
</dbReference>
<proteinExistence type="predicted"/>
<dbReference type="RefSeq" id="WP_144653037.1">
    <property type="nucleotide sequence ID" value="NZ_VNFK01000024.1"/>
</dbReference>